<dbReference type="GO" id="GO:0015871">
    <property type="term" value="P:choline transport"/>
    <property type="evidence" value="ECO:0007669"/>
    <property type="project" value="TreeGrafter"/>
</dbReference>
<feature type="transmembrane region" description="Helical" evidence="7">
    <location>
        <begin position="44"/>
        <end position="64"/>
    </location>
</feature>
<evidence type="ECO:0000256" key="2">
    <source>
        <dbReference type="ARBA" id="ARBA00022448"/>
    </source>
</evidence>
<dbReference type="GO" id="GO:0043190">
    <property type="term" value="C:ATP-binding cassette (ABC) transporter complex"/>
    <property type="evidence" value="ECO:0007669"/>
    <property type="project" value="TreeGrafter"/>
</dbReference>
<dbReference type="GO" id="GO:0015226">
    <property type="term" value="F:carnitine transmembrane transporter activity"/>
    <property type="evidence" value="ECO:0007669"/>
    <property type="project" value="TreeGrafter"/>
</dbReference>
<evidence type="ECO:0000256" key="5">
    <source>
        <dbReference type="ARBA" id="ARBA00022989"/>
    </source>
</evidence>
<dbReference type="SUPFAM" id="SSF161098">
    <property type="entry name" value="MetI-like"/>
    <property type="match status" value="1"/>
</dbReference>
<evidence type="ECO:0000313" key="10">
    <source>
        <dbReference type="Proteomes" id="UP000306340"/>
    </source>
</evidence>
<evidence type="ECO:0000256" key="6">
    <source>
        <dbReference type="ARBA" id="ARBA00023136"/>
    </source>
</evidence>
<keyword evidence="5 7" id="KW-1133">Transmembrane helix</keyword>
<feature type="transmembrane region" description="Helical" evidence="7">
    <location>
        <begin position="95"/>
        <end position="119"/>
    </location>
</feature>
<organism evidence="9 10">
    <name type="scientific">Cereibacter changlensis</name>
    <dbReference type="NCBI Taxonomy" id="402884"/>
    <lineage>
        <taxon>Bacteria</taxon>
        <taxon>Pseudomonadati</taxon>
        <taxon>Pseudomonadota</taxon>
        <taxon>Alphaproteobacteria</taxon>
        <taxon>Rhodobacterales</taxon>
        <taxon>Paracoccaceae</taxon>
        <taxon>Cereibacter</taxon>
    </lineage>
</organism>
<feature type="transmembrane region" description="Helical" evidence="7">
    <location>
        <begin position="218"/>
        <end position="244"/>
    </location>
</feature>
<feature type="transmembrane region" description="Helical" evidence="7">
    <location>
        <begin position="70"/>
        <end position="88"/>
    </location>
</feature>
<evidence type="ECO:0000259" key="8">
    <source>
        <dbReference type="PROSITE" id="PS50928"/>
    </source>
</evidence>
<dbReference type="PANTHER" id="PTHR47737">
    <property type="entry name" value="GLYCINE BETAINE/PROLINE BETAINE TRANSPORT SYSTEM PERMEASE PROTEIN PROW"/>
    <property type="match status" value="1"/>
</dbReference>
<protein>
    <submittedName>
        <fullName evidence="9">ABC transporter permease subunit</fullName>
    </submittedName>
</protein>
<keyword evidence="4 7" id="KW-0812">Transmembrane</keyword>
<sequence>MDWDEVIDRFDAGIDAAMLWVGIHGSGAFTLLRSALEGGYGGVLWLFDLLPFWALAVLVGLVGWRMIGPGFGALAAAGLALCWALGLWPETLETMSLVLSATTMAVLIGGATGILAGLSPRFGRTIDPVLDLLQTLPPYIYLLPSIAFLGYGPATAILATFIVAIPPTVKLTALGITRTPTEFLELGAASNASGAQIFTKIRLPFALRSIMTGVNQSLMMAFGMVVIAGIVGSGGLGEIIYGAVRTLDMARSFDAAIAIVVLTIVLDRLSQTASRKETR</sequence>
<dbReference type="RefSeq" id="WP_136793125.1">
    <property type="nucleotide sequence ID" value="NZ_SWAU01000131.1"/>
</dbReference>
<evidence type="ECO:0000256" key="3">
    <source>
        <dbReference type="ARBA" id="ARBA00022475"/>
    </source>
</evidence>
<dbReference type="InterPro" id="IPR000515">
    <property type="entry name" value="MetI-like"/>
</dbReference>
<feature type="transmembrane region" description="Helical" evidence="7">
    <location>
        <begin position="139"/>
        <end position="165"/>
    </location>
</feature>
<dbReference type="CDD" id="cd06261">
    <property type="entry name" value="TM_PBP2"/>
    <property type="match status" value="1"/>
</dbReference>
<evidence type="ECO:0000256" key="1">
    <source>
        <dbReference type="ARBA" id="ARBA00004651"/>
    </source>
</evidence>
<reference evidence="9 10" key="1">
    <citation type="submission" date="2019-04" db="EMBL/GenBank/DDBJ databases">
        <title>Crypto-aerobic microbial life in anoxic (sulfidic) marine sediments.</title>
        <authorList>
            <person name="Bhattacharya S."/>
            <person name="Roy C."/>
            <person name="Mondal N."/>
            <person name="Sarkar J."/>
            <person name="Mandal S."/>
            <person name="Rameez M.J."/>
            <person name="Ghosh W."/>
        </authorList>
    </citation>
    <scope>NUCLEOTIDE SEQUENCE [LARGE SCALE GENOMIC DNA]</scope>
    <source>
        <strain evidence="9 10">SBBC</strain>
    </source>
</reference>
<accession>A0A4U0Z0Z2</accession>
<dbReference type="Pfam" id="PF00528">
    <property type="entry name" value="BPD_transp_1"/>
    <property type="match status" value="1"/>
</dbReference>
<evidence type="ECO:0000256" key="7">
    <source>
        <dbReference type="RuleBase" id="RU363032"/>
    </source>
</evidence>
<dbReference type="Proteomes" id="UP000306340">
    <property type="component" value="Unassembled WGS sequence"/>
</dbReference>
<dbReference type="GO" id="GO:0005275">
    <property type="term" value="F:amine transmembrane transporter activity"/>
    <property type="evidence" value="ECO:0007669"/>
    <property type="project" value="TreeGrafter"/>
</dbReference>
<comment type="subcellular location">
    <subcellularLocation>
        <location evidence="1 7">Cell membrane</location>
        <topology evidence="1 7">Multi-pass membrane protein</topology>
    </subcellularLocation>
</comment>
<feature type="domain" description="ABC transmembrane type-1" evidence="8">
    <location>
        <begin position="91"/>
        <end position="270"/>
    </location>
</feature>
<dbReference type="PANTHER" id="PTHR47737:SF1">
    <property type="entry name" value="GLYCINE BETAINE_PROLINE BETAINE TRANSPORT SYSTEM PERMEASE PROTEIN PROW"/>
    <property type="match status" value="1"/>
</dbReference>
<proteinExistence type="inferred from homology"/>
<dbReference type="InterPro" id="IPR035906">
    <property type="entry name" value="MetI-like_sf"/>
</dbReference>
<name>A0A4U0Z0Z2_9RHOB</name>
<comment type="caution">
    <text evidence="9">The sequence shown here is derived from an EMBL/GenBank/DDBJ whole genome shotgun (WGS) entry which is preliminary data.</text>
</comment>
<dbReference type="EMBL" id="SWAU01000131">
    <property type="protein sequence ID" value="TKA95991.1"/>
    <property type="molecule type" value="Genomic_DNA"/>
</dbReference>
<keyword evidence="3" id="KW-1003">Cell membrane</keyword>
<keyword evidence="2 7" id="KW-0813">Transport</keyword>
<dbReference type="PROSITE" id="PS50928">
    <property type="entry name" value="ABC_TM1"/>
    <property type="match status" value="1"/>
</dbReference>
<gene>
    <name evidence="9" type="ORF">FAZ78_13905</name>
</gene>
<comment type="similarity">
    <text evidence="7">Belongs to the binding-protein-dependent transport system permease family.</text>
</comment>
<dbReference type="AlphaFoldDB" id="A0A4U0Z0Z2"/>
<dbReference type="Gene3D" id="1.10.3720.10">
    <property type="entry name" value="MetI-like"/>
    <property type="match status" value="1"/>
</dbReference>
<dbReference type="GO" id="GO:0031460">
    <property type="term" value="P:glycine betaine transport"/>
    <property type="evidence" value="ECO:0007669"/>
    <property type="project" value="TreeGrafter"/>
</dbReference>
<evidence type="ECO:0000256" key="4">
    <source>
        <dbReference type="ARBA" id="ARBA00022692"/>
    </source>
</evidence>
<evidence type="ECO:0000313" key="9">
    <source>
        <dbReference type="EMBL" id="TKA95991.1"/>
    </source>
</evidence>
<keyword evidence="6 7" id="KW-0472">Membrane</keyword>